<name>A0A7T6Z382_9BACI</name>
<dbReference type="PANTHER" id="PTHR43861:SF1">
    <property type="entry name" value="TRANS-ACONITATE 2-METHYLTRANSFERASE"/>
    <property type="match status" value="1"/>
</dbReference>
<keyword evidence="2" id="KW-0808">Transferase</keyword>
<dbReference type="PANTHER" id="PTHR43861">
    <property type="entry name" value="TRANS-ACONITATE 2-METHYLTRANSFERASE-RELATED"/>
    <property type="match status" value="1"/>
</dbReference>
<dbReference type="InterPro" id="IPR025714">
    <property type="entry name" value="Methyltranfer_dom"/>
</dbReference>
<dbReference type="GO" id="GO:0032259">
    <property type="term" value="P:methylation"/>
    <property type="evidence" value="ECO:0007669"/>
    <property type="project" value="UniProtKB-KW"/>
</dbReference>
<evidence type="ECO:0000313" key="2">
    <source>
        <dbReference type="EMBL" id="QQK76183.1"/>
    </source>
</evidence>
<evidence type="ECO:0000313" key="3">
    <source>
        <dbReference type="Proteomes" id="UP000595823"/>
    </source>
</evidence>
<reference evidence="2 3" key="1">
    <citation type="submission" date="2020-06" db="EMBL/GenBank/DDBJ databases">
        <title>Genomic analysis of Salicibibacter sp. NKC5-3.</title>
        <authorList>
            <person name="Oh Y.J."/>
        </authorList>
    </citation>
    <scope>NUCLEOTIDE SEQUENCE [LARGE SCALE GENOMIC DNA]</scope>
    <source>
        <strain evidence="2 3">NKC5-3</strain>
    </source>
</reference>
<keyword evidence="3" id="KW-1185">Reference proteome</keyword>
<protein>
    <submittedName>
        <fullName evidence="2">Class I SAM-dependent methyltransferase</fullName>
    </submittedName>
</protein>
<proteinExistence type="predicted"/>
<dbReference type="Proteomes" id="UP000595823">
    <property type="component" value="Chromosome"/>
</dbReference>
<dbReference type="Gene3D" id="3.40.50.150">
    <property type="entry name" value="Vaccinia Virus protein VP39"/>
    <property type="match status" value="1"/>
</dbReference>
<accession>A0A7T6Z382</accession>
<dbReference type="EMBL" id="CP054705">
    <property type="protein sequence ID" value="QQK76183.1"/>
    <property type="molecule type" value="Genomic_DNA"/>
</dbReference>
<dbReference type="Pfam" id="PF13847">
    <property type="entry name" value="Methyltransf_31"/>
    <property type="match status" value="1"/>
</dbReference>
<dbReference type="GO" id="GO:0008168">
    <property type="term" value="F:methyltransferase activity"/>
    <property type="evidence" value="ECO:0007669"/>
    <property type="project" value="UniProtKB-KW"/>
</dbReference>
<dbReference type="KEGG" id="scia:HUG15_11850"/>
<keyword evidence="2" id="KW-0489">Methyltransferase</keyword>
<dbReference type="CDD" id="cd02440">
    <property type="entry name" value="AdoMet_MTases"/>
    <property type="match status" value="1"/>
</dbReference>
<evidence type="ECO:0000259" key="1">
    <source>
        <dbReference type="Pfam" id="PF13847"/>
    </source>
</evidence>
<sequence>MMILPVFTFYAWRYASRSHEIPCPFWLRWFVELDNPFTKTNRAKTIIQQSNIHPGMHVIDFGCGPGRLTIPLAESVGSGGKVTAIDMQSEMLQRAKSKAMDKNLKNIEFIQGKIGEGKLQLAPCERAVLVTVLGEIPDRDAAFKEIFDKLKPGGILTVTEVIFDPHFQRKETILKLANKVGFREKDFLGNWAAFSLLLEKPPRELGISKME</sequence>
<feature type="domain" description="Methyltransferase" evidence="1">
    <location>
        <begin position="52"/>
        <end position="172"/>
    </location>
</feature>
<dbReference type="InterPro" id="IPR029063">
    <property type="entry name" value="SAM-dependent_MTases_sf"/>
</dbReference>
<organism evidence="2 3">
    <name type="scientific">Salicibibacter cibarius</name>
    <dbReference type="NCBI Taxonomy" id="2743000"/>
    <lineage>
        <taxon>Bacteria</taxon>
        <taxon>Bacillati</taxon>
        <taxon>Bacillota</taxon>
        <taxon>Bacilli</taxon>
        <taxon>Bacillales</taxon>
        <taxon>Bacillaceae</taxon>
        <taxon>Salicibibacter</taxon>
    </lineage>
</organism>
<gene>
    <name evidence="2" type="ORF">HUG15_11850</name>
</gene>
<dbReference type="AlphaFoldDB" id="A0A7T6Z382"/>
<dbReference type="SUPFAM" id="SSF53335">
    <property type="entry name" value="S-adenosyl-L-methionine-dependent methyltransferases"/>
    <property type="match status" value="1"/>
</dbReference>